<organism evidence="3 4">
    <name type="scientific">Roseibacillus persicicus</name>
    <dbReference type="NCBI Taxonomy" id="454148"/>
    <lineage>
        <taxon>Bacteria</taxon>
        <taxon>Pseudomonadati</taxon>
        <taxon>Verrucomicrobiota</taxon>
        <taxon>Verrucomicrobiia</taxon>
        <taxon>Verrucomicrobiales</taxon>
        <taxon>Verrucomicrobiaceae</taxon>
        <taxon>Roseibacillus</taxon>
    </lineage>
</organism>
<feature type="domain" description="CAAX prenyl protease 2/Lysostaphin resistance protein A-like" evidence="2">
    <location>
        <begin position="343"/>
        <end position="431"/>
    </location>
</feature>
<dbReference type="GO" id="GO:0004175">
    <property type="term" value="F:endopeptidase activity"/>
    <property type="evidence" value="ECO:0007669"/>
    <property type="project" value="UniProtKB-ARBA"/>
</dbReference>
<reference evidence="3" key="1">
    <citation type="journal article" date="2014" name="Int. J. Syst. Evol. Microbiol.">
        <title>Complete genome sequence of Corynebacterium casei LMG S-19264T (=DSM 44701T), isolated from a smear-ripened cheese.</title>
        <authorList>
            <consortium name="US DOE Joint Genome Institute (JGI-PGF)"/>
            <person name="Walter F."/>
            <person name="Albersmeier A."/>
            <person name="Kalinowski J."/>
            <person name="Ruckert C."/>
        </authorList>
    </citation>
    <scope>NUCLEOTIDE SEQUENCE</scope>
    <source>
        <strain evidence="3">KCTC 12988</strain>
    </source>
</reference>
<feature type="transmembrane region" description="Helical" evidence="1">
    <location>
        <begin position="229"/>
        <end position="249"/>
    </location>
</feature>
<keyword evidence="1" id="KW-0812">Transmembrane</keyword>
<dbReference type="Pfam" id="PF02517">
    <property type="entry name" value="Rce1-like"/>
    <property type="match status" value="1"/>
</dbReference>
<feature type="transmembrane region" description="Helical" evidence="1">
    <location>
        <begin position="188"/>
        <end position="208"/>
    </location>
</feature>
<keyword evidence="4" id="KW-1185">Reference proteome</keyword>
<dbReference type="RefSeq" id="WP_189573117.1">
    <property type="nucleotide sequence ID" value="NZ_BMXI01000018.1"/>
</dbReference>
<comment type="caution">
    <text evidence="3">The sequence shown here is derived from an EMBL/GenBank/DDBJ whole genome shotgun (WGS) entry which is preliminary data.</text>
</comment>
<evidence type="ECO:0000313" key="4">
    <source>
        <dbReference type="Proteomes" id="UP000644507"/>
    </source>
</evidence>
<evidence type="ECO:0000259" key="2">
    <source>
        <dbReference type="Pfam" id="PF02517"/>
    </source>
</evidence>
<dbReference type="PANTHER" id="PTHR43592">
    <property type="entry name" value="CAAX AMINO TERMINAL PROTEASE"/>
    <property type="match status" value="1"/>
</dbReference>
<dbReference type="GO" id="GO:0080120">
    <property type="term" value="P:CAAX-box protein maturation"/>
    <property type="evidence" value="ECO:0007669"/>
    <property type="project" value="UniProtKB-ARBA"/>
</dbReference>
<gene>
    <name evidence="3" type="ORF">GCM10007100_35380</name>
</gene>
<feature type="transmembrane region" description="Helical" evidence="1">
    <location>
        <begin position="375"/>
        <end position="396"/>
    </location>
</feature>
<name>A0A918WP52_9BACT</name>
<dbReference type="AlphaFoldDB" id="A0A918WP52"/>
<keyword evidence="1" id="KW-0472">Membrane</keyword>
<feature type="transmembrane region" description="Helical" evidence="1">
    <location>
        <begin position="340"/>
        <end position="363"/>
    </location>
</feature>
<feature type="transmembrane region" description="Helical" evidence="1">
    <location>
        <begin position="402"/>
        <end position="428"/>
    </location>
</feature>
<dbReference type="InterPro" id="IPR003675">
    <property type="entry name" value="Rce1/LyrA-like_dom"/>
</dbReference>
<keyword evidence="1" id="KW-1133">Transmembrane helix</keyword>
<proteinExistence type="predicted"/>
<accession>A0A918WP52</accession>
<sequence>MNDLYPYRQSSHSSALGEYRRLALQPGNRWLLLFACIALLFVVVRGYLDESDPYEVTWSATRMADVELSAAGHAESWPAWVRWLVGLETRDEALDWMAGEFAHLNSKNELTEEGQEAAAMIAALAKGDLTNYEQVDWEERYAQGAFAWERLAAERLLEENPPGWWLEWEREYRLSDQRTAWTAVAGSALWYVAFLVGLPFIPAALRCFQLKNHKPLSPLIRAWRPDAVTVRYILSDLLALGILIAISSLVPVEIWERHFGLTLIVTDSIWRLSGPILLALFLVVKWRHALRILGLTLRPVLPPIMGMVALGFLYDWFLYFTVGQFFRGEELNVLSSVEEGAWGLAFAIVSGVLLAPVVEEVVYRGFLFQSYARRFGFVAAVLLSTALFTIVHYYGICGSLSVAFFGFGACALYRATGSLWTGIVFHSLNNGLITLSMWPLFHSF</sequence>
<dbReference type="EMBL" id="BMXI01000018">
    <property type="protein sequence ID" value="GHC64667.1"/>
    <property type="molecule type" value="Genomic_DNA"/>
</dbReference>
<evidence type="ECO:0000313" key="3">
    <source>
        <dbReference type="EMBL" id="GHC64667.1"/>
    </source>
</evidence>
<protein>
    <recommendedName>
        <fullName evidence="2">CAAX prenyl protease 2/Lysostaphin resistance protein A-like domain-containing protein</fullName>
    </recommendedName>
</protein>
<feature type="transmembrane region" description="Helical" evidence="1">
    <location>
        <begin position="269"/>
        <end position="288"/>
    </location>
</feature>
<feature type="transmembrane region" description="Helical" evidence="1">
    <location>
        <begin position="30"/>
        <end position="48"/>
    </location>
</feature>
<evidence type="ECO:0000256" key="1">
    <source>
        <dbReference type="SAM" id="Phobius"/>
    </source>
</evidence>
<feature type="transmembrane region" description="Helical" evidence="1">
    <location>
        <begin position="300"/>
        <end position="320"/>
    </location>
</feature>
<dbReference type="PANTHER" id="PTHR43592:SF15">
    <property type="entry name" value="CAAX AMINO TERMINAL PROTEASE FAMILY PROTEIN"/>
    <property type="match status" value="1"/>
</dbReference>
<dbReference type="Proteomes" id="UP000644507">
    <property type="component" value="Unassembled WGS sequence"/>
</dbReference>
<reference evidence="3" key="2">
    <citation type="submission" date="2020-09" db="EMBL/GenBank/DDBJ databases">
        <authorList>
            <person name="Sun Q."/>
            <person name="Kim S."/>
        </authorList>
    </citation>
    <scope>NUCLEOTIDE SEQUENCE</scope>
    <source>
        <strain evidence="3">KCTC 12988</strain>
    </source>
</reference>